<accession>A0A397DWP8</accession>
<dbReference type="PROSITE" id="PS51786">
    <property type="entry name" value="LON_PROTEOLYTIC"/>
    <property type="match status" value="1"/>
</dbReference>
<proteinExistence type="predicted"/>
<dbReference type="Gene3D" id="3.30.230.10">
    <property type="match status" value="1"/>
</dbReference>
<gene>
    <name evidence="6" type="ORF">DYB31_013731</name>
    <name evidence="5" type="ORF">DYB34_003246</name>
    <name evidence="3" type="ORF">DYB36_002598</name>
    <name evidence="4" type="ORF">DYB38_003030</name>
</gene>
<evidence type="ECO:0000256" key="1">
    <source>
        <dbReference type="PROSITE-ProRule" id="PRU01122"/>
    </source>
</evidence>
<dbReference type="Proteomes" id="UP000265427">
    <property type="component" value="Unassembled WGS sequence"/>
</dbReference>
<dbReference type="EMBL" id="QUTB01002053">
    <property type="protein sequence ID" value="RHY74018.1"/>
    <property type="molecule type" value="Genomic_DNA"/>
</dbReference>
<dbReference type="GO" id="GO:0004252">
    <property type="term" value="F:serine-type endopeptidase activity"/>
    <property type="evidence" value="ECO:0007669"/>
    <property type="project" value="InterPro"/>
</dbReference>
<dbReference type="SUPFAM" id="SSF54211">
    <property type="entry name" value="Ribosomal protein S5 domain 2-like"/>
    <property type="match status" value="1"/>
</dbReference>
<sequence>MGLSRPVKPDLAMTGELSLTGKVLPVGGIKEKTIAARRSGVTTLVLPFGNQKDFEELPDYLKQGLDVHFASVYDDVYKVALDY</sequence>
<dbReference type="EMBL" id="QUTE01014297">
    <property type="protein sequence ID" value="RHZ02630.1"/>
    <property type="molecule type" value="Genomic_DNA"/>
</dbReference>
<organism evidence="4 8">
    <name type="scientific">Aphanomyces astaci</name>
    <name type="common">Crayfish plague agent</name>
    <dbReference type="NCBI Taxonomy" id="112090"/>
    <lineage>
        <taxon>Eukaryota</taxon>
        <taxon>Sar</taxon>
        <taxon>Stramenopiles</taxon>
        <taxon>Oomycota</taxon>
        <taxon>Saprolegniomycetes</taxon>
        <taxon>Saprolegniales</taxon>
        <taxon>Verrucalvaceae</taxon>
        <taxon>Aphanomyces</taxon>
    </lineage>
</organism>
<dbReference type="GO" id="GO:0004176">
    <property type="term" value="F:ATP-dependent peptidase activity"/>
    <property type="evidence" value="ECO:0007669"/>
    <property type="project" value="InterPro"/>
</dbReference>
<dbReference type="PANTHER" id="PTHR43718:SF2">
    <property type="entry name" value="LON PROTEASE HOMOLOG, MITOCHONDRIAL"/>
    <property type="match status" value="1"/>
</dbReference>
<dbReference type="GO" id="GO:0005759">
    <property type="term" value="C:mitochondrial matrix"/>
    <property type="evidence" value="ECO:0007669"/>
    <property type="project" value="TreeGrafter"/>
</dbReference>
<dbReference type="GO" id="GO:0005524">
    <property type="term" value="F:ATP binding"/>
    <property type="evidence" value="ECO:0007669"/>
    <property type="project" value="InterPro"/>
</dbReference>
<dbReference type="GO" id="GO:0007005">
    <property type="term" value="P:mitochondrion organization"/>
    <property type="evidence" value="ECO:0007669"/>
    <property type="project" value="TreeGrafter"/>
</dbReference>
<evidence type="ECO:0000313" key="3">
    <source>
        <dbReference type="EMBL" id="RHY10427.1"/>
    </source>
</evidence>
<protein>
    <recommendedName>
        <fullName evidence="2">Lon proteolytic domain-containing protein</fullName>
    </recommendedName>
</protein>
<evidence type="ECO:0000313" key="8">
    <source>
        <dbReference type="Proteomes" id="UP000265716"/>
    </source>
</evidence>
<reference evidence="7 8" key="1">
    <citation type="submission" date="2018-08" db="EMBL/GenBank/DDBJ databases">
        <title>Aphanomyces genome sequencing and annotation.</title>
        <authorList>
            <person name="Minardi D."/>
            <person name="Oidtmann B."/>
            <person name="Van Der Giezen M."/>
            <person name="Studholme D.J."/>
        </authorList>
    </citation>
    <scope>NUCLEOTIDE SEQUENCE [LARGE SCALE GENOMIC DNA]</scope>
    <source>
        <strain evidence="6 9">197901</strain>
        <strain evidence="3 7">Kv</strain>
        <strain evidence="4 8">SA</strain>
        <strain evidence="5 10">Si</strain>
    </source>
</reference>
<feature type="domain" description="Lon proteolytic" evidence="2">
    <location>
        <begin position="1"/>
        <end position="83"/>
    </location>
</feature>
<evidence type="ECO:0000313" key="5">
    <source>
        <dbReference type="EMBL" id="RHY74018.1"/>
    </source>
</evidence>
<dbReference type="Proteomes" id="UP000283543">
    <property type="component" value="Unassembled WGS sequence"/>
</dbReference>
<dbReference type="GO" id="GO:0006515">
    <property type="term" value="P:protein quality control for misfolded or incompletely synthesized proteins"/>
    <property type="evidence" value="ECO:0007669"/>
    <property type="project" value="TreeGrafter"/>
</dbReference>
<dbReference type="InterPro" id="IPR008269">
    <property type="entry name" value="Lon_proteolytic"/>
</dbReference>
<dbReference type="GO" id="GO:0003697">
    <property type="term" value="F:single-stranded DNA binding"/>
    <property type="evidence" value="ECO:0007669"/>
    <property type="project" value="TreeGrafter"/>
</dbReference>
<dbReference type="Pfam" id="PF05362">
    <property type="entry name" value="Lon_C"/>
    <property type="match status" value="1"/>
</dbReference>
<dbReference type="EMBL" id="QUTC01003525">
    <property type="protein sequence ID" value="RHY69547.1"/>
    <property type="molecule type" value="Genomic_DNA"/>
</dbReference>
<evidence type="ECO:0000313" key="10">
    <source>
        <dbReference type="Proteomes" id="UP000283543"/>
    </source>
</evidence>
<dbReference type="VEuPathDB" id="FungiDB:H257_19286"/>
<comment type="caution">
    <text evidence="1">Lacks conserved residue(s) required for the propagation of feature annotation.</text>
</comment>
<name>A0A397DWP8_APHAT</name>
<dbReference type="Proteomes" id="UP000265716">
    <property type="component" value="Unassembled WGS sequence"/>
</dbReference>
<dbReference type="PANTHER" id="PTHR43718">
    <property type="entry name" value="LON PROTEASE"/>
    <property type="match status" value="1"/>
</dbReference>
<dbReference type="AlphaFoldDB" id="A0A397DWP8"/>
<dbReference type="InterPro" id="IPR020568">
    <property type="entry name" value="Ribosomal_Su5_D2-typ_SF"/>
</dbReference>
<evidence type="ECO:0000313" key="6">
    <source>
        <dbReference type="EMBL" id="RHZ02630.1"/>
    </source>
</evidence>
<dbReference type="Proteomes" id="UP000266196">
    <property type="component" value="Unassembled WGS sequence"/>
</dbReference>
<dbReference type="PRINTS" id="PR00830">
    <property type="entry name" value="ENDOLAPTASE"/>
</dbReference>
<evidence type="ECO:0000259" key="2">
    <source>
        <dbReference type="PROSITE" id="PS51786"/>
    </source>
</evidence>
<dbReference type="EMBL" id="QUSZ01005269">
    <property type="protein sequence ID" value="RHY10427.1"/>
    <property type="molecule type" value="Genomic_DNA"/>
</dbReference>
<dbReference type="InterPro" id="IPR027065">
    <property type="entry name" value="Lon_Prtase"/>
</dbReference>
<evidence type="ECO:0000313" key="4">
    <source>
        <dbReference type="EMBL" id="RHY69547.1"/>
    </source>
</evidence>
<evidence type="ECO:0000313" key="7">
    <source>
        <dbReference type="Proteomes" id="UP000265427"/>
    </source>
</evidence>
<evidence type="ECO:0000313" key="9">
    <source>
        <dbReference type="Proteomes" id="UP000266196"/>
    </source>
</evidence>
<dbReference type="InterPro" id="IPR014721">
    <property type="entry name" value="Ribsml_uS5_D2-typ_fold_subgr"/>
</dbReference>
<comment type="caution">
    <text evidence="4">The sequence shown here is derived from an EMBL/GenBank/DDBJ whole genome shotgun (WGS) entry which is preliminary data.</text>
</comment>
<dbReference type="GO" id="GO:0051131">
    <property type="term" value="P:chaperone-mediated protein complex assembly"/>
    <property type="evidence" value="ECO:0007669"/>
    <property type="project" value="TreeGrafter"/>
</dbReference>